<evidence type="ECO:0000313" key="2">
    <source>
        <dbReference type="EMBL" id="PQB04497.1"/>
    </source>
</evidence>
<feature type="compositionally biased region" description="Polar residues" evidence="1">
    <location>
        <begin position="336"/>
        <end position="376"/>
    </location>
</feature>
<feature type="compositionally biased region" description="Basic residues" evidence="1">
    <location>
        <begin position="222"/>
        <end position="231"/>
    </location>
</feature>
<feature type="compositionally biased region" description="Low complexity" evidence="1">
    <location>
        <begin position="383"/>
        <end position="392"/>
    </location>
</feature>
<proteinExistence type="predicted"/>
<accession>A0A2S7KPG2</accession>
<dbReference type="AlphaFoldDB" id="A0A2S7KPG2"/>
<sequence>MFNLKPQIMKMITTWIALLFLGGITAYGSSILPMDGFWRYDYNRSYIFVEGGVEFAVYPDGQFDFAYVGGNRGRLNVDYYNSGLNISFNSGYNYDMYVQYDDYGAVIQVENIPIYYDHFGRIVRAGNVDIQYANRRIVRVGGMNIFYDRWGYFSYYTGYISPWYRFYIYRPWHVYYARPFYNSCIVYDYPYRRYYNPYRYEYNYHRRNYLNRGRSSYANGRRSFHKPGSRVHFKDGRVARNKDYREGRENTMIDRKDRPARSDRYDRGDAKTRPVASNRGDRVDRKDRPVSDSRIERGNRNTRPVAKVDKNKQNRMRPAVDRNERRNQVDRRDARVNSQSNRFGNGRTAENVSRPNVKKNNATRSGSNSRSRVTTPRNDRNSSSRVSSNSNRSKQKARSKARSTASSERSSNKTRSSRGKKL</sequence>
<keyword evidence="3" id="KW-1185">Reference proteome</keyword>
<organism evidence="2 3">
    <name type="scientific">Aureitalea marina</name>
    <dbReference type="NCBI Taxonomy" id="930804"/>
    <lineage>
        <taxon>Bacteria</taxon>
        <taxon>Pseudomonadati</taxon>
        <taxon>Bacteroidota</taxon>
        <taxon>Flavobacteriia</taxon>
        <taxon>Flavobacteriales</taxon>
        <taxon>Flavobacteriaceae</taxon>
        <taxon>Aureitalea</taxon>
    </lineage>
</organism>
<protein>
    <submittedName>
        <fullName evidence="2">Uncharacterized protein</fullName>
    </submittedName>
</protein>
<name>A0A2S7KPG2_9FLAO</name>
<evidence type="ECO:0000313" key="3">
    <source>
        <dbReference type="Proteomes" id="UP000239800"/>
    </source>
</evidence>
<feature type="compositionally biased region" description="Basic and acidic residues" evidence="1">
    <location>
        <begin position="279"/>
        <end position="299"/>
    </location>
</feature>
<gene>
    <name evidence="2" type="ORF">BST85_05975</name>
</gene>
<reference evidence="2 3" key="1">
    <citation type="submission" date="2016-11" db="EMBL/GenBank/DDBJ databases">
        <title>Trade-off between light-utilization and light-protection in marine flavobacteria.</title>
        <authorList>
            <person name="Kumagai Y."/>
        </authorList>
    </citation>
    <scope>NUCLEOTIDE SEQUENCE [LARGE SCALE GENOMIC DNA]</scope>
    <source>
        <strain evidence="2 3">NBRC 107741</strain>
    </source>
</reference>
<evidence type="ECO:0000256" key="1">
    <source>
        <dbReference type="SAM" id="MobiDB-lite"/>
    </source>
</evidence>
<comment type="caution">
    <text evidence="2">The sequence shown here is derived from an EMBL/GenBank/DDBJ whole genome shotgun (WGS) entry which is preliminary data.</text>
</comment>
<feature type="compositionally biased region" description="Basic and acidic residues" evidence="1">
    <location>
        <begin position="306"/>
        <end position="335"/>
    </location>
</feature>
<dbReference type="EMBL" id="MQUB01000001">
    <property type="protein sequence ID" value="PQB04497.1"/>
    <property type="molecule type" value="Genomic_DNA"/>
</dbReference>
<feature type="compositionally biased region" description="Basic and acidic residues" evidence="1">
    <location>
        <begin position="232"/>
        <end position="272"/>
    </location>
</feature>
<feature type="region of interest" description="Disordered" evidence="1">
    <location>
        <begin position="215"/>
        <end position="422"/>
    </location>
</feature>
<dbReference type="Proteomes" id="UP000239800">
    <property type="component" value="Unassembled WGS sequence"/>
</dbReference>